<organism evidence="3 4">
    <name type="scientific">Bacillus benzoevorans</name>
    <dbReference type="NCBI Taxonomy" id="1456"/>
    <lineage>
        <taxon>Bacteria</taxon>
        <taxon>Bacillati</taxon>
        <taxon>Bacillota</taxon>
        <taxon>Bacilli</taxon>
        <taxon>Bacillales</taxon>
        <taxon>Bacillaceae</taxon>
        <taxon>Bacillus</taxon>
    </lineage>
</organism>
<dbReference type="Pfam" id="PF18708">
    <property type="entry name" value="MapZ_C2"/>
    <property type="match status" value="1"/>
</dbReference>
<sequence>MKKHHINRTMVVLIGFLLLLGGCSSKTDAVYQDSIQKGLDAIAEDDFSKAEGFFEAALEAKKDDVKAKAYSDQVKWIIESDDLVNQNKIDEAVQALDKSIRVKDGSKVIVSKSEDKKKTLLTFQDSEKKYNKLLTDAKDLNQSGEFSKSNEKLEELLQADLTQFAAIQAEAAKLKEANNEAITNAEIAKAKEEAEQKASESKAASPYEWAPGIKEQFEKSVVDENGYIDSRDHIIYKKGYVNDKNEGYYLVYTIIDGKEVHIVTVNVKTGWYHG</sequence>
<dbReference type="InterPro" id="IPR040532">
    <property type="entry name" value="MapZ_C2"/>
</dbReference>
<dbReference type="EMBL" id="JACHGK010000019">
    <property type="protein sequence ID" value="MBB6447305.1"/>
    <property type="molecule type" value="Genomic_DNA"/>
</dbReference>
<comment type="caution">
    <text evidence="3">The sequence shown here is derived from an EMBL/GenBank/DDBJ whole genome shotgun (WGS) entry which is preliminary data.</text>
</comment>
<evidence type="ECO:0000259" key="2">
    <source>
        <dbReference type="Pfam" id="PF18708"/>
    </source>
</evidence>
<keyword evidence="4" id="KW-1185">Reference proteome</keyword>
<dbReference type="RefSeq" id="WP_184529124.1">
    <property type="nucleotide sequence ID" value="NZ_JACHGK010000019.1"/>
</dbReference>
<evidence type="ECO:0000313" key="4">
    <source>
        <dbReference type="Proteomes" id="UP000531594"/>
    </source>
</evidence>
<dbReference type="PROSITE" id="PS51257">
    <property type="entry name" value="PROKAR_LIPOPROTEIN"/>
    <property type="match status" value="1"/>
</dbReference>
<feature type="domain" description="MapZ extracellular C-terminal" evidence="2">
    <location>
        <begin position="196"/>
        <end position="274"/>
    </location>
</feature>
<proteinExistence type="predicted"/>
<dbReference type="Proteomes" id="UP000531594">
    <property type="component" value="Unassembled WGS sequence"/>
</dbReference>
<reference evidence="3 4" key="1">
    <citation type="submission" date="2020-08" db="EMBL/GenBank/DDBJ databases">
        <title>Genomic Encyclopedia of Type Strains, Phase IV (KMG-IV): sequencing the most valuable type-strain genomes for metagenomic binning, comparative biology and taxonomic classification.</title>
        <authorList>
            <person name="Goeker M."/>
        </authorList>
    </citation>
    <scope>NUCLEOTIDE SEQUENCE [LARGE SCALE GENOMIC DNA]</scope>
    <source>
        <strain evidence="3 4">DSM 5391</strain>
    </source>
</reference>
<gene>
    <name evidence="3" type="ORF">HNR53_003985</name>
</gene>
<dbReference type="AlphaFoldDB" id="A0A7X0HXA8"/>
<evidence type="ECO:0000256" key="1">
    <source>
        <dbReference type="SAM" id="Coils"/>
    </source>
</evidence>
<protein>
    <recommendedName>
        <fullName evidence="2">MapZ extracellular C-terminal domain-containing protein</fullName>
    </recommendedName>
</protein>
<keyword evidence="1" id="KW-0175">Coiled coil</keyword>
<name>A0A7X0HXA8_9BACI</name>
<evidence type="ECO:0000313" key="3">
    <source>
        <dbReference type="EMBL" id="MBB6447305.1"/>
    </source>
</evidence>
<accession>A0A7X0HXA8</accession>
<feature type="coiled-coil region" evidence="1">
    <location>
        <begin position="123"/>
        <end position="204"/>
    </location>
</feature>